<feature type="coiled-coil region" evidence="1">
    <location>
        <begin position="116"/>
        <end position="157"/>
    </location>
</feature>
<dbReference type="OrthoDB" id="1304813at2759"/>
<gene>
    <name evidence="2" type="ORF">CQW23_09809</name>
</gene>
<comment type="caution">
    <text evidence="2">The sequence shown here is derived from an EMBL/GenBank/DDBJ whole genome shotgun (WGS) entry which is preliminary data.</text>
</comment>
<reference evidence="3" key="2">
    <citation type="journal article" date="2017" name="J. Anim. Genet.">
        <title>Multiple reference genome sequences of hot pepper reveal the massive evolution of plant disease resistance genes by retroduplication.</title>
        <authorList>
            <person name="Kim S."/>
            <person name="Park J."/>
            <person name="Yeom S.-I."/>
            <person name="Kim Y.-M."/>
            <person name="Seo E."/>
            <person name="Kim K.-T."/>
            <person name="Kim M.-S."/>
            <person name="Lee J.M."/>
            <person name="Cheong K."/>
            <person name="Shin H.-S."/>
            <person name="Kim S.-B."/>
            <person name="Han K."/>
            <person name="Lee J."/>
            <person name="Park M."/>
            <person name="Lee H.-A."/>
            <person name="Lee H.-Y."/>
            <person name="Lee Y."/>
            <person name="Oh S."/>
            <person name="Lee J.H."/>
            <person name="Choi E."/>
            <person name="Choi E."/>
            <person name="Lee S.E."/>
            <person name="Jeon J."/>
            <person name="Kim H."/>
            <person name="Choi G."/>
            <person name="Song H."/>
            <person name="Lee J."/>
            <person name="Lee S.-C."/>
            <person name="Kwon J.-K."/>
            <person name="Lee H.-Y."/>
            <person name="Koo N."/>
            <person name="Hong Y."/>
            <person name="Kim R.W."/>
            <person name="Kang W.-H."/>
            <person name="Huh J.H."/>
            <person name="Kang B.-C."/>
            <person name="Yang T.-J."/>
            <person name="Lee Y.-H."/>
            <person name="Bennetzen J.L."/>
            <person name="Choi D."/>
        </authorList>
    </citation>
    <scope>NUCLEOTIDE SEQUENCE [LARGE SCALE GENOMIC DNA]</scope>
    <source>
        <strain evidence="3">cv. PBC81</strain>
    </source>
</reference>
<name>A0A2G2WXW5_CAPBA</name>
<accession>A0A2G2WXW5</accession>
<keyword evidence="3" id="KW-1185">Reference proteome</keyword>
<proteinExistence type="predicted"/>
<dbReference type="EMBL" id="MLFT02000004">
    <property type="protein sequence ID" value="PHT50062.1"/>
    <property type="molecule type" value="Genomic_DNA"/>
</dbReference>
<evidence type="ECO:0000313" key="2">
    <source>
        <dbReference type="EMBL" id="PHT50062.1"/>
    </source>
</evidence>
<reference evidence="2 3" key="1">
    <citation type="journal article" date="2017" name="Genome Biol.">
        <title>New reference genome sequences of hot pepper reveal the massive evolution of plant disease-resistance genes by retroduplication.</title>
        <authorList>
            <person name="Kim S."/>
            <person name="Park J."/>
            <person name="Yeom S.I."/>
            <person name="Kim Y.M."/>
            <person name="Seo E."/>
            <person name="Kim K.T."/>
            <person name="Kim M.S."/>
            <person name="Lee J.M."/>
            <person name="Cheong K."/>
            <person name="Shin H.S."/>
            <person name="Kim S.B."/>
            <person name="Han K."/>
            <person name="Lee J."/>
            <person name="Park M."/>
            <person name="Lee H.A."/>
            <person name="Lee H.Y."/>
            <person name="Lee Y."/>
            <person name="Oh S."/>
            <person name="Lee J.H."/>
            <person name="Choi E."/>
            <person name="Choi E."/>
            <person name="Lee S.E."/>
            <person name="Jeon J."/>
            <person name="Kim H."/>
            <person name="Choi G."/>
            <person name="Song H."/>
            <person name="Lee J."/>
            <person name="Lee S.C."/>
            <person name="Kwon J.K."/>
            <person name="Lee H.Y."/>
            <person name="Koo N."/>
            <person name="Hong Y."/>
            <person name="Kim R.W."/>
            <person name="Kang W.H."/>
            <person name="Huh J.H."/>
            <person name="Kang B.C."/>
            <person name="Yang T.J."/>
            <person name="Lee Y.H."/>
            <person name="Bennetzen J.L."/>
            <person name="Choi D."/>
        </authorList>
    </citation>
    <scope>NUCLEOTIDE SEQUENCE [LARGE SCALE GENOMIC DNA]</scope>
    <source>
        <strain evidence="3">cv. PBC81</strain>
    </source>
</reference>
<evidence type="ECO:0000256" key="1">
    <source>
        <dbReference type="SAM" id="Coils"/>
    </source>
</evidence>
<protein>
    <recommendedName>
        <fullName evidence="4">BAR domain-containing protein</fullName>
    </recommendedName>
</protein>
<sequence length="197" mass="22501">MSIFYGKKVISELKREFIMKAWASIRTKLIGLTPNCASSIQDDVKVILNDMSGMGEDIFPLQNLLGSFFRLATSYDQAQSTLIDQTTTIKESESYLKDKEYLELVLREIVKKSEEVSAACKSLKKARKKVNKLKARRDIAKQEAAEMESKVSTIEEEFSKCYDVSLAMENASKVVEKKKQVLEVFLQDLVNYKLYLD</sequence>
<evidence type="ECO:0000313" key="3">
    <source>
        <dbReference type="Proteomes" id="UP000224567"/>
    </source>
</evidence>
<evidence type="ECO:0008006" key="4">
    <source>
        <dbReference type="Google" id="ProtNLM"/>
    </source>
</evidence>
<organism evidence="2 3">
    <name type="scientific">Capsicum baccatum</name>
    <name type="common">Peruvian pepper</name>
    <dbReference type="NCBI Taxonomy" id="33114"/>
    <lineage>
        <taxon>Eukaryota</taxon>
        <taxon>Viridiplantae</taxon>
        <taxon>Streptophyta</taxon>
        <taxon>Embryophyta</taxon>
        <taxon>Tracheophyta</taxon>
        <taxon>Spermatophyta</taxon>
        <taxon>Magnoliopsida</taxon>
        <taxon>eudicotyledons</taxon>
        <taxon>Gunneridae</taxon>
        <taxon>Pentapetalae</taxon>
        <taxon>asterids</taxon>
        <taxon>lamiids</taxon>
        <taxon>Solanales</taxon>
        <taxon>Solanaceae</taxon>
        <taxon>Solanoideae</taxon>
        <taxon>Capsiceae</taxon>
        <taxon>Capsicum</taxon>
    </lineage>
</organism>
<keyword evidence="1" id="KW-0175">Coiled coil</keyword>
<dbReference type="Proteomes" id="UP000224567">
    <property type="component" value="Unassembled WGS sequence"/>
</dbReference>
<dbReference type="AlphaFoldDB" id="A0A2G2WXW5"/>